<dbReference type="KEGG" id="cbae:COR50_18595"/>
<evidence type="ECO:0000256" key="3">
    <source>
        <dbReference type="ARBA" id="ARBA00022679"/>
    </source>
</evidence>
<keyword evidence="3" id="KW-0808">Transferase</keyword>
<evidence type="ECO:0000313" key="5">
    <source>
        <dbReference type="EMBL" id="ATL49016.1"/>
    </source>
</evidence>
<dbReference type="GO" id="GO:0016757">
    <property type="term" value="F:glycosyltransferase activity"/>
    <property type="evidence" value="ECO:0007669"/>
    <property type="project" value="UniProtKB-KW"/>
</dbReference>
<dbReference type="InterPro" id="IPR050834">
    <property type="entry name" value="Glycosyltransf_2"/>
</dbReference>
<dbReference type="Pfam" id="PF00535">
    <property type="entry name" value="Glycos_transf_2"/>
    <property type="match status" value="1"/>
</dbReference>
<feature type="domain" description="Glycosyltransferase 2-like" evidence="4">
    <location>
        <begin position="11"/>
        <end position="132"/>
    </location>
</feature>
<comment type="similarity">
    <text evidence="1">Belongs to the glycosyltransferase 2 family.</text>
</comment>
<evidence type="ECO:0000256" key="1">
    <source>
        <dbReference type="ARBA" id="ARBA00006739"/>
    </source>
</evidence>
<evidence type="ECO:0000259" key="4">
    <source>
        <dbReference type="Pfam" id="PF00535"/>
    </source>
</evidence>
<gene>
    <name evidence="5" type="ORF">COR50_18595</name>
</gene>
<name>A0A291QYG3_9BACT</name>
<evidence type="ECO:0000313" key="6">
    <source>
        <dbReference type="Proteomes" id="UP000220133"/>
    </source>
</evidence>
<keyword evidence="6" id="KW-1185">Reference proteome</keyword>
<dbReference type="SUPFAM" id="SSF53448">
    <property type="entry name" value="Nucleotide-diphospho-sugar transferases"/>
    <property type="match status" value="1"/>
</dbReference>
<reference evidence="5 6" key="1">
    <citation type="submission" date="2017-10" db="EMBL/GenBank/DDBJ databases">
        <title>Paenichitinophaga pekingensis gen. nov., sp. nov., isolated from activated sludge.</title>
        <authorList>
            <person name="Jin D."/>
            <person name="Kong X."/>
            <person name="Deng Y."/>
            <person name="Bai Z."/>
        </authorList>
    </citation>
    <scope>NUCLEOTIDE SEQUENCE [LARGE SCALE GENOMIC DNA]</scope>
    <source>
        <strain evidence="5 6">13</strain>
    </source>
</reference>
<dbReference type="PANTHER" id="PTHR43685:SF5">
    <property type="entry name" value="GLYCOSYLTRANSFERASE EPSE-RELATED"/>
    <property type="match status" value="1"/>
</dbReference>
<proteinExistence type="inferred from homology"/>
<keyword evidence="2" id="KW-0328">Glycosyltransferase</keyword>
<dbReference type="PANTHER" id="PTHR43685">
    <property type="entry name" value="GLYCOSYLTRANSFERASE"/>
    <property type="match status" value="1"/>
</dbReference>
<protein>
    <recommendedName>
        <fullName evidence="4">Glycosyltransferase 2-like domain-containing protein</fullName>
    </recommendedName>
</protein>
<dbReference type="Gene3D" id="3.90.550.10">
    <property type="entry name" value="Spore Coat Polysaccharide Biosynthesis Protein SpsA, Chain A"/>
    <property type="match status" value="1"/>
</dbReference>
<dbReference type="EMBL" id="CP023777">
    <property type="protein sequence ID" value="ATL49016.1"/>
    <property type="molecule type" value="Genomic_DNA"/>
</dbReference>
<organism evidence="5 6">
    <name type="scientific">Chitinophaga caeni</name>
    <dbReference type="NCBI Taxonomy" id="2029983"/>
    <lineage>
        <taxon>Bacteria</taxon>
        <taxon>Pseudomonadati</taxon>
        <taxon>Bacteroidota</taxon>
        <taxon>Chitinophagia</taxon>
        <taxon>Chitinophagales</taxon>
        <taxon>Chitinophagaceae</taxon>
        <taxon>Chitinophaga</taxon>
    </lineage>
</organism>
<dbReference type="AlphaFoldDB" id="A0A291QYG3"/>
<dbReference type="RefSeq" id="WP_098195384.1">
    <property type="nucleotide sequence ID" value="NZ_CP023777.1"/>
</dbReference>
<dbReference type="Proteomes" id="UP000220133">
    <property type="component" value="Chromosome"/>
</dbReference>
<accession>A0A291QYG3</accession>
<dbReference type="InterPro" id="IPR029044">
    <property type="entry name" value="Nucleotide-diphossugar_trans"/>
</dbReference>
<dbReference type="OrthoDB" id="9815829at2"/>
<dbReference type="InterPro" id="IPR001173">
    <property type="entry name" value="Glyco_trans_2-like"/>
</dbReference>
<evidence type="ECO:0000256" key="2">
    <source>
        <dbReference type="ARBA" id="ARBA00022676"/>
    </source>
</evidence>
<sequence>MMFTGTEPLVSVVIAVYNAAIYLEETLESLIGQTMKNFEVILVNDNSKDATPEIIDRYVAKDERFIRVDNIPANKGFVNSLNLGLSKVRGKFIARLDGDDVCLPKRFEMQVAYLEQHPEIDVLATWSEFFNEHGADCGYWELDRKIITPSQIRRRMIYQNCISHPTLMGKSEVFIKLQYTFSKYDHEDHIMWLRVLSAGYVLGKLPAVCLKYRIHQSSVTKVNLKKWNYFTARFLSKWNFLNLQWKARKFGWFEFQVMLCSLPDAVMALAKNLKQRWKHALHPATN</sequence>
<dbReference type="CDD" id="cd00761">
    <property type="entry name" value="Glyco_tranf_GTA_type"/>
    <property type="match status" value="1"/>
</dbReference>